<dbReference type="EC" id="1.14.18.1" evidence="3"/>
<feature type="domain" description="Tyrosinase copper-binding" evidence="11">
    <location>
        <begin position="95"/>
        <end position="112"/>
    </location>
</feature>
<evidence type="ECO:0000256" key="6">
    <source>
        <dbReference type="ARBA" id="ARBA00023008"/>
    </source>
</evidence>
<evidence type="ECO:0000256" key="2">
    <source>
        <dbReference type="ARBA" id="ARBA00009928"/>
    </source>
</evidence>
<dbReference type="InterPro" id="IPR050316">
    <property type="entry name" value="Tyrosinase/Hemocyanin"/>
</dbReference>
<dbReference type="Gene3D" id="2.60.120.200">
    <property type="match status" value="1"/>
</dbReference>
<accession>A0A2B7X6I9</accession>
<evidence type="ECO:0000256" key="1">
    <source>
        <dbReference type="ARBA" id="ARBA00001973"/>
    </source>
</evidence>
<dbReference type="SUPFAM" id="SSF48056">
    <property type="entry name" value="Di-copper centre-containing domain"/>
    <property type="match status" value="1"/>
</dbReference>
<dbReference type="Gene3D" id="1.10.1280.10">
    <property type="entry name" value="Di-copper center containing domain from catechol oxidase"/>
    <property type="match status" value="1"/>
</dbReference>
<dbReference type="Gene3D" id="2.60.310.20">
    <property type="match status" value="1"/>
</dbReference>
<dbReference type="OrthoDB" id="1658288at2759"/>
<evidence type="ECO:0000259" key="11">
    <source>
        <dbReference type="PROSITE" id="PS00497"/>
    </source>
</evidence>
<dbReference type="EMBL" id="PDNC01000036">
    <property type="protein sequence ID" value="PGH04686.1"/>
    <property type="molecule type" value="Genomic_DNA"/>
</dbReference>
<dbReference type="PANTHER" id="PTHR11474:SF76">
    <property type="entry name" value="SHKT DOMAIN-CONTAINING PROTEIN"/>
    <property type="match status" value="1"/>
</dbReference>
<dbReference type="Pfam" id="PF18132">
    <property type="entry name" value="Tyrosinase_C"/>
    <property type="match status" value="1"/>
</dbReference>
<dbReference type="STRING" id="2060905.A0A2B7X6I9"/>
<dbReference type="InterPro" id="IPR041640">
    <property type="entry name" value="Tyrosinase_C"/>
</dbReference>
<keyword evidence="6" id="KW-0186">Copper</keyword>
<comment type="caution">
    <text evidence="13">The sequence shown here is derived from an EMBL/GenBank/DDBJ whole genome shotgun (WGS) entry which is preliminary data.</text>
</comment>
<keyword evidence="7" id="KW-0503">Monooxygenase</keyword>
<evidence type="ECO:0000256" key="4">
    <source>
        <dbReference type="ARBA" id="ARBA00022723"/>
    </source>
</evidence>
<dbReference type="GO" id="GO:0004503">
    <property type="term" value="F:tyrosinase activity"/>
    <property type="evidence" value="ECO:0007669"/>
    <property type="project" value="UniProtKB-EC"/>
</dbReference>
<protein>
    <recommendedName>
        <fullName evidence="3">tyrosinase</fullName>
        <ecNumber evidence="3">1.14.18.1</ecNumber>
    </recommendedName>
</protein>
<evidence type="ECO:0000256" key="3">
    <source>
        <dbReference type="ARBA" id="ARBA00011906"/>
    </source>
</evidence>
<keyword evidence="14" id="KW-1185">Reference proteome</keyword>
<name>A0A2B7X6I9_9EURO</name>
<dbReference type="PRINTS" id="PR00092">
    <property type="entry name" value="TYROSINASE"/>
</dbReference>
<reference evidence="13 14" key="1">
    <citation type="submission" date="2017-10" db="EMBL/GenBank/DDBJ databases">
        <title>Comparative genomics in systemic dimorphic fungi from Ajellomycetaceae.</title>
        <authorList>
            <person name="Munoz J.F."/>
            <person name="Mcewen J.G."/>
            <person name="Clay O.K."/>
            <person name="Cuomo C.A."/>
        </authorList>
    </citation>
    <scope>NUCLEOTIDE SEQUENCE [LARGE SCALE GENOMIC DNA]</scope>
    <source>
        <strain evidence="13 14">UAMH130</strain>
    </source>
</reference>
<evidence type="ECO:0000256" key="7">
    <source>
        <dbReference type="ARBA" id="ARBA00023033"/>
    </source>
</evidence>
<evidence type="ECO:0000256" key="10">
    <source>
        <dbReference type="ARBA" id="ARBA00048881"/>
    </source>
</evidence>
<dbReference type="PROSITE" id="PS00497">
    <property type="entry name" value="TYROSINASE_1"/>
    <property type="match status" value="1"/>
</dbReference>
<evidence type="ECO:0000256" key="8">
    <source>
        <dbReference type="ARBA" id="ARBA00023101"/>
    </source>
</evidence>
<dbReference type="AlphaFoldDB" id="A0A2B7X6I9"/>
<sequence>MTYEYYPIQGIKEGLGPGSQVPIRREFNEWSTSEEPRDQRQVVLFLLALRDFQAIPPDSRDSYFQIAGIHGMPYKSWDEPGLTAQETHRKGYCVHANSLFPIWHRPYLLLYEQRIYEIMVDVVIPRLRLPGGKEDKWLEAAYLWRLPFWDWAKHPKIPKLMCMRRIRLSFPEMTIDNPLYKFKMPNGEKMGIYGLGTLKSPDFEPTLEYGECCATSRCPTPMERVPTSKEWREGVVNTEVANEFMKNHESITDFDYGKTTEMVYRLLTYPMDFVSFATTARDATMDSSSASKVTNDMNIEFIHNNIHYWVGGNGGHMSQIPVATFDPIFWFHHCYLDRLFAIWQTLHPEKWFNADKTRPFDQKIIGMGDIVTSDAPLRPFHMDEQGTVWTPDGVRDWFKLGYTYPELQRWNYGDNFREELFRDVNETYGVQRKEAIAMAKPDSKLPGVVQSGENGVSMNDYAVSIRYSKFAMDGYPFNLEVYLRPENETENKFRPEDFVTNVYNFSQPAEQNGETVCSNCNDLEEQDVQVIAYIPITQYLVKKIGQQVLRDLTPDTVEPYLSGLYYRVTMGDNVVAEERWKPTLNLKVAVSRTSMEYSNDPSIPTTFVDPEIIPSLGVSPESPESPEAAGVPARTPGVSTNYVPFNSMTPLEEEVSTGGSLVITAPSTNLDIPRRENKTGISLASVDPGSNNVTNQESYDILLHIVIHSKSHLLSCSSREAGRGFSNPTGLKIEPWLRKDDPRIRVDIGANDFIVYVDGRRILVVERAIKRGNITHVKYFTFDQGKDPVFAKELTVTTYRQTGMVP</sequence>
<comment type="catalytic activity">
    <reaction evidence="9">
        <text>2 L-dopa + O2 = 2 L-dopaquinone + 2 H2O</text>
        <dbReference type="Rhea" id="RHEA:34287"/>
        <dbReference type="ChEBI" id="CHEBI:15377"/>
        <dbReference type="ChEBI" id="CHEBI:15379"/>
        <dbReference type="ChEBI" id="CHEBI:57504"/>
        <dbReference type="ChEBI" id="CHEBI:57924"/>
        <dbReference type="EC" id="1.14.18.1"/>
    </reaction>
</comment>
<dbReference type="InterPro" id="IPR002227">
    <property type="entry name" value="Tyrosinase_Cu-bd"/>
</dbReference>
<evidence type="ECO:0000259" key="12">
    <source>
        <dbReference type="PROSITE" id="PS00498"/>
    </source>
</evidence>
<keyword evidence="5" id="KW-0560">Oxidoreductase</keyword>
<organism evidence="13 14">
    <name type="scientific">Blastomyces parvus</name>
    <dbReference type="NCBI Taxonomy" id="2060905"/>
    <lineage>
        <taxon>Eukaryota</taxon>
        <taxon>Fungi</taxon>
        <taxon>Dikarya</taxon>
        <taxon>Ascomycota</taxon>
        <taxon>Pezizomycotina</taxon>
        <taxon>Eurotiomycetes</taxon>
        <taxon>Eurotiomycetidae</taxon>
        <taxon>Onygenales</taxon>
        <taxon>Ajellomycetaceae</taxon>
        <taxon>Blastomyces</taxon>
    </lineage>
</organism>
<dbReference type="Pfam" id="PF00264">
    <property type="entry name" value="Tyrosinase"/>
    <property type="match status" value="1"/>
</dbReference>
<dbReference type="Proteomes" id="UP000224080">
    <property type="component" value="Unassembled WGS sequence"/>
</dbReference>
<gene>
    <name evidence="13" type="ORF">GX51_03353</name>
</gene>
<evidence type="ECO:0000313" key="14">
    <source>
        <dbReference type="Proteomes" id="UP000224080"/>
    </source>
</evidence>
<dbReference type="InterPro" id="IPR008922">
    <property type="entry name" value="Di-copper_centre_dom_sf"/>
</dbReference>
<proteinExistence type="inferred from homology"/>
<dbReference type="PANTHER" id="PTHR11474">
    <property type="entry name" value="TYROSINASE FAMILY MEMBER"/>
    <property type="match status" value="1"/>
</dbReference>
<comment type="catalytic activity">
    <reaction evidence="10">
        <text>L-tyrosine + O2 = L-dopaquinone + H2O</text>
        <dbReference type="Rhea" id="RHEA:18117"/>
        <dbReference type="ChEBI" id="CHEBI:15377"/>
        <dbReference type="ChEBI" id="CHEBI:15379"/>
        <dbReference type="ChEBI" id="CHEBI:57924"/>
        <dbReference type="ChEBI" id="CHEBI:58315"/>
        <dbReference type="EC" id="1.14.18.1"/>
    </reaction>
</comment>
<evidence type="ECO:0000256" key="5">
    <source>
        <dbReference type="ARBA" id="ARBA00023002"/>
    </source>
</evidence>
<comment type="cofactor">
    <cofactor evidence="1">
        <name>Cu(2+)</name>
        <dbReference type="ChEBI" id="CHEBI:29036"/>
    </cofactor>
</comment>
<dbReference type="GO" id="GO:0042438">
    <property type="term" value="P:melanin biosynthetic process"/>
    <property type="evidence" value="ECO:0007669"/>
    <property type="project" value="UniProtKB-KW"/>
</dbReference>
<dbReference type="PROSITE" id="PS00498">
    <property type="entry name" value="TYROSINASE_2"/>
    <property type="match status" value="1"/>
</dbReference>
<dbReference type="GO" id="GO:0046872">
    <property type="term" value="F:metal ion binding"/>
    <property type="evidence" value="ECO:0007669"/>
    <property type="project" value="UniProtKB-KW"/>
</dbReference>
<feature type="domain" description="Tyrosinase copper-binding" evidence="12">
    <location>
        <begin position="326"/>
        <end position="337"/>
    </location>
</feature>
<comment type="similarity">
    <text evidence="2">Belongs to the tyrosinase family.</text>
</comment>
<evidence type="ECO:0000313" key="13">
    <source>
        <dbReference type="EMBL" id="PGH04686.1"/>
    </source>
</evidence>
<evidence type="ECO:0000256" key="9">
    <source>
        <dbReference type="ARBA" id="ARBA00048233"/>
    </source>
</evidence>
<keyword evidence="4" id="KW-0479">Metal-binding</keyword>
<keyword evidence="8" id="KW-0470">Melanin biosynthesis</keyword>